<evidence type="ECO:0000256" key="10">
    <source>
        <dbReference type="ARBA" id="ARBA00044656"/>
    </source>
</evidence>
<dbReference type="PANTHER" id="PTHR48020">
    <property type="entry name" value="PROTON MYO-INOSITOL COTRANSPORTER"/>
    <property type="match status" value="1"/>
</dbReference>
<feature type="transmembrane region" description="Helical" evidence="15">
    <location>
        <begin position="241"/>
        <end position="260"/>
    </location>
</feature>
<feature type="domain" description="Major facilitator superfamily (MFS) profile" evidence="16">
    <location>
        <begin position="1"/>
        <end position="328"/>
    </location>
</feature>
<feature type="transmembrane region" description="Helical" evidence="15">
    <location>
        <begin position="119"/>
        <end position="140"/>
    </location>
</feature>
<dbReference type="PROSITE" id="PS00216">
    <property type="entry name" value="SUGAR_TRANSPORT_1"/>
    <property type="match status" value="1"/>
</dbReference>
<dbReference type="InterPro" id="IPR020846">
    <property type="entry name" value="MFS_dom"/>
</dbReference>
<evidence type="ECO:0000259" key="16">
    <source>
        <dbReference type="PROSITE" id="PS50850"/>
    </source>
</evidence>
<accession>A0A7S2XTN3</accession>
<evidence type="ECO:0000256" key="1">
    <source>
        <dbReference type="ARBA" id="ARBA00004141"/>
    </source>
</evidence>
<comment type="catalytic activity">
    <reaction evidence="8">
        <text>D-galactose(in) = D-galactose(out)</text>
        <dbReference type="Rhea" id="RHEA:34915"/>
        <dbReference type="ChEBI" id="CHEBI:4139"/>
    </reaction>
    <physiologicalReaction direction="right-to-left" evidence="8">
        <dbReference type="Rhea" id="RHEA:34917"/>
    </physiologicalReaction>
</comment>
<dbReference type="InterPro" id="IPR050814">
    <property type="entry name" value="Myo-inositol_Transporter"/>
</dbReference>
<feature type="transmembrane region" description="Helical" evidence="15">
    <location>
        <begin position="281"/>
        <end position="300"/>
    </location>
</feature>
<evidence type="ECO:0000256" key="7">
    <source>
        <dbReference type="ARBA" id="ARBA00023136"/>
    </source>
</evidence>
<gene>
    <name evidence="17" type="ORF">FJAP1339_LOCUS354</name>
</gene>
<evidence type="ECO:0000256" key="11">
    <source>
        <dbReference type="ARBA" id="ARBA00044662"/>
    </source>
</evidence>
<comment type="catalytic activity">
    <reaction evidence="12">
        <text>D-glucosamine(out) = D-glucosamine(in)</text>
        <dbReference type="Rhea" id="RHEA:78423"/>
        <dbReference type="ChEBI" id="CHEBI:58723"/>
    </reaction>
    <physiologicalReaction direction="left-to-right" evidence="12">
        <dbReference type="Rhea" id="RHEA:78424"/>
    </physiologicalReaction>
</comment>
<evidence type="ECO:0000256" key="12">
    <source>
        <dbReference type="ARBA" id="ARBA00044668"/>
    </source>
</evidence>
<evidence type="ECO:0000256" key="9">
    <source>
        <dbReference type="ARBA" id="ARBA00044648"/>
    </source>
</evidence>
<evidence type="ECO:0000256" key="4">
    <source>
        <dbReference type="ARBA" id="ARBA00022448"/>
    </source>
</evidence>
<protein>
    <recommendedName>
        <fullName evidence="14">Hexose transporter 1</fullName>
    </recommendedName>
</protein>
<dbReference type="AlphaFoldDB" id="A0A7S2XTN3"/>
<dbReference type="PRINTS" id="PR00171">
    <property type="entry name" value="SUGRTRNSPORT"/>
</dbReference>
<evidence type="ECO:0000256" key="6">
    <source>
        <dbReference type="ARBA" id="ARBA00022989"/>
    </source>
</evidence>
<evidence type="ECO:0000256" key="15">
    <source>
        <dbReference type="SAM" id="Phobius"/>
    </source>
</evidence>
<comment type="subcellular location">
    <subcellularLocation>
        <location evidence="1">Membrane</location>
        <topology evidence="1">Multi-pass membrane protein</topology>
    </subcellularLocation>
</comment>
<comment type="catalytic activity">
    <reaction evidence="13">
        <text>D-fructose(out) = D-fructose(in)</text>
        <dbReference type="Rhea" id="RHEA:60372"/>
        <dbReference type="ChEBI" id="CHEBI:37721"/>
    </reaction>
    <physiologicalReaction direction="left-to-right" evidence="13">
        <dbReference type="Rhea" id="RHEA:60373"/>
    </physiologicalReaction>
</comment>
<dbReference type="GO" id="GO:0022857">
    <property type="term" value="F:transmembrane transporter activity"/>
    <property type="evidence" value="ECO:0007669"/>
    <property type="project" value="InterPro"/>
</dbReference>
<name>A0A7S2XTN3_9STRA</name>
<comment type="catalytic activity">
    <reaction evidence="9">
        <text>D-glucose(out) = D-glucose(in)</text>
        <dbReference type="Rhea" id="RHEA:60376"/>
        <dbReference type="ChEBI" id="CHEBI:4167"/>
    </reaction>
    <physiologicalReaction direction="left-to-right" evidence="9">
        <dbReference type="Rhea" id="RHEA:60377"/>
    </physiologicalReaction>
</comment>
<evidence type="ECO:0000256" key="13">
    <source>
        <dbReference type="ARBA" id="ARBA00044710"/>
    </source>
</evidence>
<dbReference type="Gene3D" id="1.20.1250.20">
    <property type="entry name" value="MFS general substrate transporter like domains"/>
    <property type="match status" value="2"/>
</dbReference>
<comment type="similarity">
    <text evidence="2">Belongs to the major facilitator superfamily. Sugar transporter (TC 2.A.1.1) family.</text>
</comment>
<dbReference type="PANTHER" id="PTHR48020:SF12">
    <property type="entry name" value="PROTON MYO-INOSITOL COTRANSPORTER"/>
    <property type="match status" value="1"/>
</dbReference>
<dbReference type="InterPro" id="IPR036259">
    <property type="entry name" value="MFS_trans_sf"/>
</dbReference>
<proteinExistence type="inferred from homology"/>
<evidence type="ECO:0000256" key="3">
    <source>
        <dbReference type="ARBA" id="ARBA00011738"/>
    </source>
</evidence>
<dbReference type="SUPFAM" id="SSF103473">
    <property type="entry name" value="MFS general substrate transporter"/>
    <property type="match status" value="1"/>
</dbReference>
<comment type="subunit">
    <text evidence="3">Homodimer.</text>
</comment>
<reference evidence="17" key="1">
    <citation type="submission" date="2021-01" db="EMBL/GenBank/DDBJ databases">
        <authorList>
            <person name="Corre E."/>
            <person name="Pelletier E."/>
            <person name="Niang G."/>
            <person name="Scheremetjew M."/>
            <person name="Finn R."/>
            <person name="Kale V."/>
            <person name="Holt S."/>
            <person name="Cochrane G."/>
            <person name="Meng A."/>
            <person name="Brown T."/>
            <person name="Cohen L."/>
        </authorList>
    </citation>
    <scope>NUCLEOTIDE SEQUENCE</scope>
    <source>
        <strain evidence="17">CCMP1661</strain>
    </source>
</reference>
<dbReference type="InterPro" id="IPR005829">
    <property type="entry name" value="Sugar_transporter_CS"/>
</dbReference>
<comment type="catalytic activity">
    <reaction evidence="10">
        <text>D-xylose(out) = D-xylose(in)</text>
        <dbReference type="Rhea" id="RHEA:78427"/>
        <dbReference type="ChEBI" id="CHEBI:53455"/>
    </reaction>
    <physiologicalReaction direction="left-to-right" evidence="10">
        <dbReference type="Rhea" id="RHEA:78428"/>
    </physiologicalReaction>
</comment>
<keyword evidence="4" id="KW-0813">Transport</keyword>
<feature type="transmembrane region" description="Helical" evidence="15">
    <location>
        <begin position="89"/>
        <end position="112"/>
    </location>
</feature>
<dbReference type="InterPro" id="IPR005828">
    <property type="entry name" value="MFS_sugar_transport-like"/>
</dbReference>
<dbReference type="PROSITE" id="PS50850">
    <property type="entry name" value="MFS"/>
    <property type="match status" value="1"/>
</dbReference>
<dbReference type="Pfam" id="PF00083">
    <property type="entry name" value="Sugar_tr"/>
    <property type="match status" value="2"/>
</dbReference>
<dbReference type="InterPro" id="IPR003663">
    <property type="entry name" value="Sugar/inositol_transpt"/>
</dbReference>
<dbReference type="EMBL" id="HBHR01001097">
    <property type="protein sequence ID" value="CAD9857838.1"/>
    <property type="molecule type" value="Transcribed_RNA"/>
</dbReference>
<feature type="transmembrane region" description="Helical" evidence="15">
    <location>
        <begin position="53"/>
        <end position="77"/>
    </location>
</feature>
<evidence type="ECO:0000256" key="5">
    <source>
        <dbReference type="ARBA" id="ARBA00022692"/>
    </source>
</evidence>
<keyword evidence="6 15" id="KW-1133">Transmembrane helix</keyword>
<sequence length="359" mass="38495">MPEEEVREVVDAEMDLLYDAQRKQMEEARGQNEAGGTLAQMVQIWQAKPTQKALVLGCFLMALNQFTGINTVMYYAASIYNMAGYSNEISIWLSGYTALAQFAGVMIGLFLVDRVGRKPLLLTSLGMVTLSLGLLGFSFVSMANNSPVVNFAPDPQCASDHNWLWGNVATKNCAKCLDIAGCGFCGSPDGAGYCVPIGEDGRPTGECSTFQSLDNYGVDFDPWTTDTCAVEGGGTLSVVAMVLYLLSFGIGMSGLPWTLTSEIYPQKTRALMTAVSTGVNWAGNVLVSASFLSIASPAVLGPNGAFWLYALIGLNGFLWLSFNLPETKGLTLEQIESLFSKQSTTSQNDAPKSYKAIAA</sequence>
<organism evidence="17">
    <name type="scientific">Fibrocapsa japonica</name>
    <dbReference type="NCBI Taxonomy" id="94617"/>
    <lineage>
        <taxon>Eukaryota</taxon>
        <taxon>Sar</taxon>
        <taxon>Stramenopiles</taxon>
        <taxon>Ochrophyta</taxon>
        <taxon>Raphidophyceae</taxon>
        <taxon>Chattonellales</taxon>
        <taxon>Chattonellaceae</taxon>
        <taxon>Fibrocapsa</taxon>
    </lineage>
</organism>
<evidence type="ECO:0000256" key="14">
    <source>
        <dbReference type="ARBA" id="ARBA00044780"/>
    </source>
</evidence>
<feature type="transmembrane region" description="Helical" evidence="15">
    <location>
        <begin position="306"/>
        <end position="324"/>
    </location>
</feature>
<keyword evidence="7 15" id="KW-0472">Membrane</keyword>
<evidence type="ECO:0000256" key="2">
    <source>
        <dbReference type="ARBA" id="ARBA00010992"/>
    </source>
</evidence>
<comment type="catalytic activity">
    <reaction evidence="11">
        <text>D-mannose(out) = D-mannose(in)</text>
        <dbReference type="Rhea" id="RHEA:78391"/>
        <dbReference type="ChEBI" id="CHEBI:4208"/>
    </reaction>
    <physiologicalReaction direction="left-to-right" evidence="11">
        <dbReference type="Rhea" id="RHEA:78392"/>
    </physiologicalReaction>
</comment>
<keyword evidence="5 15" id="KW-0812">Transmembrane</keyword>
<evidence type="ECO:0000256" key="8">
    <source>
        <dbReference type="ARBA" id="ARBA00044637"/>
    </source>
</evidence>
<dbReference type="GO" id="GO:0016020">
    <property type="term" value="C:membrane"/>
    <property type="evidence" value="ECO:0007669"/>
    <property type="project" value="UniProtKB-SubCell"/>
</dbReference>
<evidence type="ECO:0000313" key="17">
    <source>
        <dbReference type="EMBL" id="CAD9857838.1"/>
    </source>
</evidence>